<feature type="chain" id="PRO_5045378513" evidence="1">
    <location>
        <begin position="19"/>
        <end position="102"/>
    </location>
</feature>
<organism evidence="2 3">
    <name type="scientific">Ponticaulis profundi</name>
    <dbReference type="NCBI Taxonomy" id="2665222"/>
    <lineage>
        <taxon>Bacteria</taxon>
        <taxon>Pseudomonadati</taxon>
        <taxon>Pseudomonadota</taxon>
        <taxon>Alphaproteobacteria</taxon>
        <taxon>Hyphomonadales</taxon>
        <taxon>Hyphomonadaceae</taxon>
        <taxon>Ponticaulis</taxon>
    </lineage>
</organism>
<dbReference type="EMBL" id="JBHSSW010000017">
    <property type="protein sequence ID" value="MFC6198885.1"/>
    <property type="molecule type" value="Genomic_DNA"/>
</dbReference>
<evidence type="ECO:0000313" key="2">
    <source>
        <dbReference type="EMBL" id="MFC6198885.1"/>
    </source>
</evidence>
<proteinExistence type="predicted"/>
<name>A0ABW1SBG5_9PROT</name>
<keyword evidence="3" id="KW-1185">Reference proteome</keyword>
<keyword evidence="1" id="KW-0732">Signal</keyword>
<sequence>MSKLPLICSVLMVTSLLAACEDPGMRVGGPCRYEESLVEGIVARHEGAGFVLQTADGELFVADGNLYNVPEVGDKVTLRRQLIVSGTCTPEIFSVVEPDVAE</sequence>
<reference evidence="3" key="1">
    <citation type="journal article" date="2019" name="Int. J. Syst. Evol. Microbiol.">
        <title>The Global Catalogue of Microorganisms (GCM) 10K type strain sequencing project: providing services to taxonomists for standard genome sequencing and annotation.</title>
        <authorList>
            <consortium name="The Broad Institute Genomics Platform"/>
            <consortium name="The Broad Institute Genome Sequencing Center for Infectious Disease"/>
            <person name="Wu L."/>
            <person name="Ma J."/>
        </authorList>
    </citation>
    <scope>NUCLEOTIDE SEQUENCE [LARGE SCALE GENOMIC DNA]</scope>
    <source>
        <strain evidence="3">CGMCC-1.15741</strain>
    </source>
</reference>
<evidence type="ECO:0000313" key="3">
    <source>
        <dbReference type="Proteomes" id="UP001596303"/>
    </source>
</evidence>
<protein>
    <submittedName>
        <fullName evidence="2">Uncharacterized protein</fullName>
    </submittedName>
</protein>
<feature type="signal peptide" evidence="1">
    <location>
        <begin position="1"/>
        <end position="18"/>
    </location>
</feature>
<comment type="caution">
    <text evidence="2">The sequence shown here is derived from an EMBL/GenBank/DDBJ whole genome shotgun (WGS) entry which is preliminary data.</text>
</comment>
<dbReference type="PROSITE" id="PS51257">
    <property type="entry name" value="PROKAR_LIPOPROTEIN"/>
    <property type="match status" value="1"/>
</dbReference>
<dbReference type="Proteomes" id="UP001596303">
    <property type="component" value="Unassembled WGS sequence"/>
</dbReference>
<gene>
    <name evidence="2" type="ORF">ACFQDM_12400</name>
</gene>
<evidence type="ECO:0000256" key="1">
    <source>
        <dbReference type="SAM" id="SignalP"/>
    </source>
</evidence>
<accession>A0ABW1SBG5</accession>